<keyword evidence="2" id="KW-1185">Reference proteome</keyword>
<evidence type="ECO:0000313" key="1">
    <source>
        <dbReference type="EMBL" id="NOU78285.1"/>
    </source>
</evidence>
<gene>
    <name evidence="1" type="ORF">GC101_05260</name>
</gene>
<protein>
    <submittedName>
        <fullName evidence="1">Uncharacterized protein</fullName>
    </submittedName>
</protein>
<sequence length="110" mass="12322">MEEVNAVSNTGTAGEYRQAALGSIVVLESCLEKFAFTELTRQQMNQFFRLSSGPAEAENITRRISGVYMAFLSKTNFKHKTAESNSLLFTQLKQELEEIKQALSDLNQPV</sequence>
<comment type="caution">
    <text evidence="1">The sequence shown here is derived from an EMBL/GenBank/DDBJ whole genome shotgun (WGS) entry which is preliminary data.</text>
</comment>
<evidence type="ECO:0000313" key="2">
    <source>
        <dbReference type="Proteomes" id="UP000596857"/>
    </source>
</evidence>
<dbReference type="RefSeq" id="WP_171716415.1">
    <property type="nucleotide sequence ID" value="NZ_WHOB01000018.1"/>
</dbReference>
<dbReference type="Proteomes" id="UP000596857">
    <property type="component" value="Unassembled WGS sequence"/>
</dbReference>
<accession>A0ABX1YBE9</accession>
<reference evidence="1 2" key="1">
    <citation type="submission" date="2019-10" db="EMBL/GenBank/DDBJ databases">
        <title>Description of Paenibacillus terricola sp. nov.</title>
        <authorList>
            <person name="Carlier A."/>
            <person name="Qi S."/>
        </authorList>
    </citation>
    <scope>NUCLEOTIDE SEQUENCE [LARGE SCALE GENOMIC DNA]</scope>
    <source>
        <strain evidence="1 2">LMG 31459</strain>
    </source>
</reference>
<proteinExistence type="predicted"/>
<name>A0ABX1YBE9_9BACL</name>
<dbReference type="EMBL" id="WHOB01000018">
    <property type="protein sequence ID" value="NOU78285.1"/>
    <property type="molecule type" value="Genomic_DNA"/>
</dbReference>
<organism evidence="1 2">
    <name type="scientific">Paenibacillus phytohabitans</name>
    <dbReference type="NCBI Taxonomy" id="2654978"/>
    <lineage>
        <taxon>Bacteria</taxon>
        <taxon>Bacillati</taxon>
        <taxon>Bacillota</taxon>
        <taxon>Bacilli</taxon>
        <taxon>Bacillales</taxon>
        <taxon>Paenibacillaceae</taxon>
        <taxon>Paenibacillus</taxon>
    </lineage>
</organism>